<name>A0A5K1VBF5_ENTHI</name>
<feature type="compositionally biased region" description="Basic residues" evidence="1">
    <location>
        <begin position="440"/>
        <end position="449"/>
    </location>
</feature>
<dbReference type="Proteomes" id="UP000078387">
    <property type="component" value="Unassembled WGS sequence"/>
</dbReference>
<dbReference type="VEuPathDB" id="AmoebaDB:EHI_021250"/>
<evidence type="ECO:0000256" key="1">
    <source>
        <dbReference type="SAM" id="MobiDB-lite"/>
    </source>
</evidence>
<sequence>MQSHKGSFHPYCDLLRKPNQLLNDLGSEETKEILYLWNFIHQQRDILDIENAPKMNEDSDETEDENEIIKKEDKKRLHLDTTFKSVMVYVYHSSFNYNSLAIRLCSLMFYHYFSCSQECSLEYPVQVMQAIPVNRYTIPLIFYLTTSNNDFLQYNEIGDIPHLLLFKNINILIKDYLISPLGQQTSKKTPGSIYMRTRVLGSDHKGFVYYLLNGFLISNANGKWFIFHSSGQIDDFVETLNNDQPDTDLSIQINNFRKYIKTDRKVAQEFAVSKKGITPASHYITFSPIKNHCEFDNETKNMIQSSIKDICWIIMKIEKLAQLERINQLDSFKQLNEVNVITNQNVQQPMEEIFENNHSEDRMVVEEANKTDSGEQEMSYSEENDKQQETKKYNKSNDSIQSSASSISEGNSENEESSSEQEDESKEIIAPPSSGPLSKNKQKKRAKIRIGKEKLNKKKQEFFDKAYLNEIQTINQSELNEMIDQYSEQLALLPLLNSKNYKQIIHQVIGIISTLVSILPNKYFRREYIFVRDFITGLSTKTSSLSFLIVTTTLLDKAIIKCN</sequence>
<feature type="region of interest" description="Disordered" evidence="1">
    <location>
        <begin position="355"/>
        <end position="450"/>
    </location>
</feature>
<evidence type="ECO:0000313" key="3">
    <source>
        <dbReference type="Proteomes" id="UP000078387"/>
    </source>
</evidence>
<dbReference type="EMBL" id="BDEQ01000001">
    <property type="protein sequence ID" value="GAT94509.1"/>
    <property type="molecule type" value="Genomic_DNA"/>
</dbReference>
<proteinExistence type="predicted"/>
<organism evidence="2 3">
    <name type="scientific">Entamoeba histolytica</name>
    <dbReference type="NCBI Taxonomy" id="5759"/>
    <lineage>
        <taxon>Eukaryota</taxon>
        <taxon>Amoebozoa</taxon>
        <taxon>Evosea</taxon>
        <taxon>Archamoebae</taxon>
        <taxon>Mastigamoebida</taxon>
        <taxon>Entamoebidae</taxon>
        <taxon>Entamoeba</taxon>
    </lineage>
</organism>
<feature type="compositionally biased region" description="Low complexity" evidence="1">
    <location>
        <begin position="396"/>
        <end position="411"/>
    </location>
</feature>
<dbReference type="VEuPathDB" id="AmoebaDB:KM1_034190"/>
<dbReference type="VEuPathDB" id="AmoebaDB:EHI5A_029930"/>
<feature type="compositionally biased region" description="Basic and acidic residues" evidence="1">
    <location>
        <begin position="383"/>
        <end position="392"/>
    </location>
</feature>
<gene>
    <name evidence="2" type="ORF">CL6EHI_021250</name>
</gene>
<dbReference type="OMA" id="GNASERW"/>
<comment type="caution">
    <text evidence="2">The sequence shown here is derived from an EMBL/GenBank/DDBJ whole genome shotgun (WGS) entry which is preliminary data.</text>
</comment>
<dbReference type="VEuPathDB" id="AmoebaDB:EHI7A_014060"/>
<accession>A0A5K1VBF5</accession>
<evidence type="ECO:0000313" key="2">
    <source>
        <dbReference type="EMBL" id="GAT94509.1"/>
    </source>
</evidence>
<feature type="compositionally biased region" description="Acidic residues" evidence="1">
    <location>
        <begin position="412"/>
        <end position="425"/>
    </location>
</feature>
<dbReference type="AlphaFoldDB" id="A0A5K1VBF5"/>
<feature type="compositionally biased region" description="Basic and acidic residues" evidence="1">
    <location>
        <begin position="355"/>
        <end position="373"/>
    </location>
</feature>
<reference evidence="2 3" key="1">
    <citation type="submission" date="2016-05" db="EMBL/GenBank/DDBJ databases">
        <title>First whole genome sequencing of Entamoeba histolytica HM1:IMSS-clone-6.</title>
        <authorList>
            <person name="Mukherjee Avik.K."/>
            <person name="Izumyama S."/>
            <person name="Nakada-Tsukui K."/>
            <person name="Nozaki T."/>
        </authorList>
    </citation>
    <scope>NUCLEOTIDE SEQUENCE [LARGE SCALE GENOMIC DNA]</scope>
    <source>
        <strain evidence="2 3">HM1:IMSS clone 6</strain>
    </source>
</reference>
<protein>
    <submittedName>
        <fullName evidence="2">Uncharacterized protein</fullName>
    </submittedName>
</protein>